<gene>
    <name evidence="2" type="ORF">C5Y96_19590</name>
</gene>
<dbReference type="PROSITE" id="PS51257">
    <property type="entry name" value="PROKAR_LIPOPROTEIN"/>
    <property type="match status" value="1"/>
</dbReference>
<evidence type="ECO:0008006" key="4">
    <source>
        <dbReference type="Google" id="ProtNLM"/>
    </source>
</evidence>
<accession>A0A2S8F3G0</accession>
<reference evidence="2 3" key="1">
    <citation type="submission" date="2018-02" db="EMBL/GenBank/DDBJ databases">
        <title>Comparative genomes isolates from brazilian mangrove.</title>
        <authorList>
            <person name="Araujo J.E."/>
            <person name="Taketani R.G."/>
            <person name="Silva M.C.P."/>
            <person name="Loureco M.V."/>
            <person name="Andreote F.D."/>
        </authorList>
    </citation>
    <scope>NUCLEOTIDE SEQUENCE [LARGE SCALE GENOMIC DNA]</scope>
    <source>
        <strain evidence="2 3">HEX-2 MGV</strain>
    </source>
</reference>
<dbReference type="AlphaFoldDB" id="A0A2S8F3G0"/>
<protein>
    <recommendedName>
        <fullName evidence="4">Secreted protein</fullName>
    </recommendedName>
</protein>
<keyword evidence="1" id="KW-0732">Signal</keyword>
<organism evidence="2 3">
    <name type="scientific">Blastopirellula marina</name>
    <dbReference type="NCBI Taxonomy" id="124"/>
    <lineage>
        <taxon>Bacteria</taxon>
        <taxon>Pseudomonadati</taxon>
        <taxon>Planctomycetota</taxon>
        <taxon>Planctomycetia</taxon>
        <taxon>Pirellulales</taxon>
        <taxon>Pirellulaceae</taxon>
        <taxon>Blastopirellula</taxon>
    </lineage>
</organism>
<dbReference type="Proteomes" id="UP000240009">
    <property type="component" value="Unassembled WGS sequence"/>
</dbReference>
<name>A0A2S8F3G0_9BACT</name>
<dbReference type="EMBL" id="PUIA01000064">
    <property type="protein sequence ID" value="PQO26690.1"/>
    <property type="molecule type" value="Genomic_DNA"/>
</dbReference>
<evidence type="ECO:0000256" key="1">
    <source>
        <dbReference type="SAM" id="SignalP"/>
    </source>
</evidence>
<dbReference type="RefSeq" id="WP_105356865.1">
    <property type="nucleotide sequence ID" value="NZ_PUIA01000064.1"/>
</dbReference>
<evidence type="ECO:0000313" key="2">
    <source>
        <dbReference type="EMBL" id="PQO26690.1"/>
    </source>
</evidence>
<comment type="caution">
    <text evidence="2">The sequence shown here is derived from an EMBL/GenBank/DDBJ whole genome shotgun (WGS) entry which is preliminary data.</text>
</comment>
<feature type="chain" id="PRO_5015629523" description="Secreted protein" evidence="1">
    <location>
        <begin position="21"/>
        <end position="61"/>
    </location>
</feature>
<feature type="signal peptide" evidence="1">
    <location>
        <begin position="1"/>
        <end position="20"/>
    </location>
</feature>
<proteinExistence type="predicted"/>
<sequence>MKLLKLSLLLLGLWTTVGCGSSTPSELVTELTAEEEAAIKAEMEAVEADEAAQRRPVKKSR</sequence>
<evidence type="ECO:0000313" key="3">
    <source>
        <dbReference type="Proteomes" id="UP000240009"/>
    </source>
</evidence>